<evidence type="ECO:0000256" key="1">
    <source>
        <dbReference type="SAM" id="MobiDB-lite"/>
    </source>
</evidence>
<organism evidence="3 4">
    <name type="scientific">Allosaccharopolyspora coralli</name>
    <dbReference type="NCBI Taxonomy" id="2665642"/>
    <lineage>
        <taxon>Bacteria</taxon>
        <taxon>Bacillati</taxon>
        <taxon>Actinomycetota</taxon>
        <taxon>Actinomycetes</taxon>
        <taxon>Pseudonocardiales</taxon>
        <taxon>Pseudonocardiaceae</taxon>
        <taxon>Allosaccharopolyspora</taxon>
    </lineage>
</organism>
<feature type="region of interest" description="Disordered" evidence="1">
    <location>
        <begin position="232"/>
        <end position="262"/>
    </location>
</feature>
<evidence type="ECO:0000313" key="3">
    <source>
        <dbReference type="EMBL" id="QGK69334.1"/>
    </source>
</evidence>
<evidence type="ECO:0000256" key="2">
    <source>
        <dbReference type="SAM" id="Phobius"/>
    </source>
</evidence>
<dbReference type="Gene3D" id="1.10.287.1260">
    <property type="match status" value="1"/>
</dbReference>
<gene>
    <name evidence="3" type="ORF">GIY23_07150</name>
</gene>
<feature type="transmembrane region" description="Helical" evidence="2">
    <location>
        <begin position="125"/>
        <end position="147"/>
    </location>
</feature>
<accession>A0A5Q3Q820</accession>
<dbReference type="AlphaFoldDB" id="A0A5Q3Q820"/>
<evidence type="ECO:0008006" key="5">
    <source>
        <dbReference type="Google" id="ProtNLM"/>
    </source>
</evidence>
<feature type="transmembrane region" description="Helical" evidence="2">
    <location>
        <begin position="37"/>
        <end position="54"/>
    </location>
</feature>
<keyword evidence="2" id="KW-0472">Membrane</keyword>
<dbReference type="KEGG" id="sace:GIY23_07150"/>
<protein>
    <recommendedName>
        <fullName evidence="5">Small-conductance mechanosensitive ion channel</fullName>
    </recommendedName>
</protein>
<keyword evidence="4" id="KW-1185">Reference proteome</keyword>
<feature type="transmembrane region" description="Helical" evidence="2">
    <location>
        <begin position="93"/>
        <end position="113"/>
    </location>
</feature>
<sequence>MISLSNHSARREKLVGALQQGLTQALTAVATFVPKLLMFLILLLIGWLVAKAVSKAVELLFKKLNFSRLVEKSGMGSLTQGTQFDVGGLLVKLVYYFILLIFLQLALGVFGPNAVSDLISQVVAYLPRILVAVVLVLVAAAIGRAVADIVRSSLGDRPVGPLLANIVFGFIVALGIIAALNQMGIGLTVTTPVLVTILATVGGVIVVGVGGGLIRPMQERWGRWLTDMEGQFSNSRSGGAPTGQHSAGGSTQGAEGSKGPQQ</sequence>
<evidence type="ECO:0000313" key="4">
    <source>
        <dbReference type="Proteomes" id="UP000371041"/>
    </source>
</evidence>
<name>A0A5Q3Q820_9PSEU</name>
<dbReference type="InterPro" id="IPR008910">
    <property type="entry name" value="MSC_TM_helix"/>
</dbReference>
<dbReference type="Pfam" id="PF05552">
    <property type="entry name" value="MS_channel_1st_1"/>
    <property type="match status" value="2"/>
</dbReference>
<dbReference type="Proteomes" id="UP000371041">
    <property type="component" value="Chromosome"/>
</dbReference>
<dbReference type="EMBL" id="CP045929">
    <property type="protein sequence ID" value="QGK69334.1"/>
    <property type="molecule type" value="Genomic_DNA"/>
</dbReference>
<feature type="transmembrane region" description="Helical" evidence="2">
    <location>
        <begin position="192"/>
        <end position="214"/>
    </location>
</feature>
<keyword evidence="2" id="KW-1133">Transmembrane helix</keyword>
<reference evidence="4" key="1">
    <citation type="submission" date="2019-11" db="EMBL/GenBank/DDBJ databases">
        <title>The complete genome sequence of Saccharopolyspora sp. E2A.</title>
        <authorList>
            <person name="Zhang G."/>
        </authorList>
    </citation>
    <scope>NUCLEOTIDE SEQUENCE [LARGE SCALE GENOMIC DNA]</scope>
    <source>
        <strain evidence="4">E2A</strain>
    </source>
</reference>
<keyword evidence="2" id="KW-0812">Transmembrane</keyword>
<feature type="transmembrane region" description="Helical" evidence="2">
    <location>
        <begin position="159"/>
        <end position="180"/>
    </location>
</feature>
<proteinExistence type="predicted"/>